<sequence length="182" mass="19921">MTPAYGASWHDHPVGGDELVAIYDEQAQVVGAETRAVMRANGLWHAAGVVLVRSGDGGSVYVHQRSAGKDVFPSAFDCWAGGVVAAGETPARCAERELAEELGIRGVSPVPLFRLTFEQPPVRCHNFAYEVRWGGPITHQPEEVVGGEWMSLERLRAWAEDPASPLVPDGRLNVLEWFRRYG</sequence>
<name>A0ABW5WEK4_9PSEU</name>
<dbReference type="InterPro" id="IPR020084">
    <property type="entry name" value="NUDIX_hydrolase_CS"/>
</dbReference>
<evidence type="ECO:0000256" key="3">
    <source>
        <dbReference type="ARBA" id="ARBA00022723"/>
    </source>
</evidence>
<dbReference type="EMBL" id="JBHUOF010000021">
    <property type="protein sequence ID" value="MFD2800993.1"/>
    <property type="molecule type" value="Genomic_DNA"/>
</dbReference>
<comment type="caution">
    <text evidence="7">The sequence shown here is derived from an EMBL/GenBank/DDBJ whole genome shotgun (WGS) entry which is preliminary data.</text>
</comment>
<keyword evidence="5" id="KW-0460">Magnesium</keyword>
<dbReference type="Gene3D" id="3.90.79.10">
    <property type="entry name" value="Nucleoside Triphosphate Pyrophosphohydrolase"/>
    <property type="match status" value="1"/>
</dbReference>
<organism evidence="7 8">
    <name type="scientific">Prauserella oleivorans</name>
    <dbReference type="NCBI Taxonomy" id="1478153"/>
    <lineage>
        <taxon>Bacteria</taxon>
        <taxon>Bacillati</taxon>
        <taxon>Actinomycetota</taxon>
        <taxon>Actinomycetes</taxon>
        <taxon>Pseudonocardiales</taxon>
        <taxon>Pseudonocardiaceae</taxon>
        <taxon>Prauserella</taxon>
    </lineage>
</organism>
<dbReference type="InterPro" id="IPR015797">
    <property type="entry name" value="NUDIX_hydrolase-like_dom_sf"/>
</dbReference>
<comment type="cofactor">
    <cofactor evidence="1">
        <name>Mg(2+)</name>
        <dbReference type="ChEBI" id="CHEBI:18420"/>
    </cofactor>
</comment>
<evidence type="ECO:0000256" key="5">
    <source>
        <dbReference type="ARBA" id="ARBA00022842"/>
    </source>
</evidence>
<evidence type="ECO:0000259" key="6">
    <source>
        <dbReference type="PROSITE" id="PS51462"/>
    </source>
</evidence>
<protein>
    <submittedName>
        <fullName evidence="7">NUDIX domain-containing protein</fullName>
    </submittedName>
</protein>
<dbReference type="Proteomes" id="UP001597478">
    <property type="component" value="Unassembled WGS sequence"/>
</dbReference>
<dbReference type="RefSeq" id="WP_377390947.1">
    <property type="nucleotide sequence ID" value="NZ_JBHSAN010000024.1"/>
</dbReference>
<reference evidence="8" key="1">
    <citation type="journal article" date="2019" name="Int. J. Syst. Evol. Microbiol.">
        <title>The Global Catalogue of Microorganisms (GCM) 10K type strain sequencing project: providing services to taxonomists for standard genome sequencing and annotation.</title>
        <authorList>
            <consortium name="The Broad Institute Genomics Platform"/>
            <consortium name="The Broad Institute Genome Sequencing Center for Infectious Disease"/>
            <person name="Wu L."/>
            <person name="Ma J."/>
        </authorList>
    </citation>
    <scope>NUCLEOTIDE SEQUENCE [LARGE SCALE GENOMIC DNA]</scope>
    <source>
        <strain evidence="8">IBRC-M 10906</strain>
    </source>
</reference>
<dbReference type="InterPro" id="IPR000086">
    <property type="entry name" value="NUDIX_hydrolase_dom"/>
</dbReference>
<dbReference type="PROSITE" id="PS51462">
    <property type="entry name" value="NUDIX"/>
    <property type="match status" value="1"/>
</dbReference>
<comment type="similarity">
    <text evidence="2">Belongs to the Nudix hydrolase family.</text>
</comment>
<dbReference type="InterPro" id="IPR024195">
    <property type="entry name" value="NUDIX_hydrolase_YfcD_pred"/>
</dbReference>
<evidence type="ECO:0000313" key="7">
    <source>
        <dbReference type="EMBL" id="MFD2800993.1"/>
    </source>
</evidence>
<feature type="domain" description="Nudix hydrolase" evidence="6">
    <location>
        <begin position="43"/>
        <end position="180"/>
    </location>
</feature>
<gene>
    <name evidence="7" type="ORF">ACFS2C_16500</name>
</gene>
<dbReference type="SUPFAM" id="SSF55811">
    <property type="entry name" value="Nudix"/>
    <property type="match status" value="1"/>
</dbReference>
<keyword evidence="4" id="KW-0378">Hydrolase</keyword>
<dbReference type="PANTHER" id="PTHR10885:SF0">
    <property type="entry name" value="ISOPENTENYL-DIPHOSPHATE DELTA-ISOMERASE"/>
    <property type="match status" value="1"/>
</dbReference>
<dbReference type="PANTHER" id="PTHR10885">
    <property type="entry name" value="ISOPENTENYL-DIPHOSPHATE DELTA-ISOMERASE"/>
    <property type="match status" value="1"/>
</dbReference>
<evidence type="ECO:0000313" key="8">
    <source>
        <dbReference type="Proteomes" id="UP001597478"/>
    </source>
</evidence>
<evidence type="ECO:0000256" key="1">
    <source>
        <dbReference type="ARBA" id="ARBA00001946"/>
    </source>
</evidence>
<dbReference type="PIRSF" id="PIRSF017340">
    <property type="entry name" value="Nudix_hydro"/>
    <property type="match status" value="1"/>
</dbReference>
<proteinExistence type="inferred from homology"/>
<keyword evidence="3" id="KW-0479">Metal-binding</keyword>
<evidence type="ECO:0000256" key="4">
    <source>
        <dbReference type="ARBA" id="ARBA00022801"/>
    </source>
</evidence>
<dbReference type="PROSITE" id="PS00893">
    <property type="entry name" value="NUDIX_BOX"/>
    <property type="match status" value="1"/>
</dbReference>
<keyword evidence="8" id="KW-1185">Reference proteome</keyword>
<accession>A0ABW5WEK4</accession>
<evidence type="ECO:0000256" key="2">
    <source>
        <dbReference type="ARBA" id="ARBA00005582"/>
    </source>
</evidence>
<dbReference type="Pfam" id="PF00293">
    <property type="entry name" value="NUDIX"/>
    <property type="match status" value="1"/>
</dbReference>